<protein>
    <submittedName>
        <fullName evidence="2">Uncharacterized protein</fullName>
    </submittedName>
</protein>
<feature type="transmembrane region" description="Helical" evidence="1">
    <location>
        <begin position="16"/>
        <end position="34"/>
    </location>
</feature>
<name>A0AAN8X2F2_HALRR</name>
<accession>A0AAN8X2F2</accession>
<dbReference type="EMBL" id="JAXCGZ010014064">
    <property type="protein sequence ID" value="KAK7071684.1"/>
    <property type="molecule type" value="Genomic_DNA"/>
</dbReference>
<keyword evidence="3" id="KW-1185">Reference proteome</keyword>
<organism evidence="2 3">
    <name type="scientific">Halocaridina rubra</name>
    <name type="common">Hawaiian red shrimp</name>
    <dbReference type="NCBI Taxonomy" id="373956"/>
    <lineage>
        <taxon>Eukaryota</taxon>
        <taxon>Metazoa</taxon>
        <taxon>Ecdysozoa</taxon>
        <taxon>Arthropoda</taxon>
        <taxon>Crustacea</taxon>
        <taxon>Multicrustacea</taxon>
        <taxon>Malacostraca</taxon>
        <taxon>Eumalacostraca</taxon>
        <taxon>Eucarida</taxon>
        <taxon>Decapoda</taxon>
        <taxon>Pleocyemata</taxon>
        <taxon>Caridea</taxon>
        <taxon>Atyoidea</taxon>
        <taxon>Atyidae</taxon>
        <taxon>Halocaridina</taxon>
    </lineage>
</organism>
<comment type="caution">
    <text evidence="2">The sequence shown here is derived from an EMBL/GenBank/DDBJ whole genome shotgun (WGS) entry which is preliminary data.</text>
</comment>
<proteinExistence type="predicted"/>
<evidence type="ECO:0000313" key="3">
    <source>
        <dbReference type="Proteomes" id="UP001381693"/>
    </source>
</evidence>
<dbReference type="Proteomes" id="UP001381693">
    <property type="component" value="Unassembled WGS sequence"/>
</dbReference>
<sequence>MLGDCIPVTSSVSRPFFFLPLSTLALCVLLPILLPSATHARALQQQQQQREELEGSPVLSLILPRVSLGFEDEDLLPFV</sequence>
<gene>
    <name evidence="2" type="ORF">SK128_017663</name>
</gene>
<keyword evidence="1" id="KW-0812">Transmembrane</keyword>
<reference evidence="2 3" key="1">
    <citation type="submission" date="2023-11" db="EMBL/GenBank/DDBJ databases">
        <title>Halocaridina rubra genome assembly.</title>
        <authorList>
            <person name="Smith C."/>
        </authorList>
    </citation>
    <scope>NUCLEOTIDE SEQUENCE [LARGE SCALE GENOMIC DNA]</scope>
    <source>
        <strain evidence="2">EP-1</strain>
        <tissue evidence="2">Whole</tissue>
    </source>
</reference>
<evidence type="ECO:0000313" key="2">
    <source>
        <dbReference type="EMBL" id="KAK7071684.1"/>
    </source>
</evidence>
<evidence type="ECO:0000256" key="1">
    <source>
        <dbReference type="SAM" id="Phobius"/>
    </source>
</evidence>
<feature type="non-terminal residue" evidence="2">
    <location>
        <position position="79"/>
    </location>
</feature>
<dbReference type="AlphaFoldDB" id="A0AAN8X2F2"/>
<keyword evidence="1" id="KW-1133">Transmembrane helix</keyword>
<keyword evidence="1" id="KW-0472">Membrane</keyword>